<keyword evidence="1" id="KW-0472">Membrane</keyword>
<accession>A0A7I8VCN0</accession>
<dbReference type="OrthoDB" id="44277at2759"/>
<dbReference type="GO" id="GO:0016746">
    <property type="term" value="F:acyltransferase activity"/>
    <property type="evidence" value="ECO:0007669"/>
    <property type="project" value="InterPro"/>
</dbReference>
<dbReference type="PANTHER" id="PTHR22753">
    <property type="entry name" value="TRANSMEMBRANE PROTEIN 68"/>
    <property type="match status" value="1"/>
</dbReference>
<evidence type="ECO:0000313" key="4">
    <source>
        <dbReference type="Proteomes" id="UP000549394"/>
    </source>
</evidence>
<name>A0A7I8VCN0_9ANNE</name>
<keyword evidence="4" id="KW-1185">Reference proteome</keyword>
<organism evidence="3 4">
    <name type="scientific">Dimorphilus gyrociliatus</name>
    <dbReference type="NCBI Taxonomy" id="2664684"/>
    <lineage>
        <taxon>Eukaryota</taxon>
        <taxon>Metazoa</taxon>
        <taxon>Spiralia</taxon>
        <taxon>Lophotrochozoa</taxon>
        <taxon>Annelida</taxon>
        <taxon>Polychaeta</taxon>
        <taxon>Polychaeta incertae sedis</taxon>
        <taxon>Dinophilidae</taxon>
        <taxon>Dimorphilus</taxon>
    </lineage>
</organism>
<dbReference type="Proteomes" id="UP000549394">
    <property type="component" value="Unassembled WGS sequence"/>
</dbReference>
<evidence type="ECO:0000313" key="3">
    <source>
        <dbReference type="EMBL" id="CAD5113397.1"/>
    </source>
</evidence>
<dbReference type="EMBL" id="CAJFCJ010000003">
    <property type="protein sequence ID" value="CAD5113397.1"/>
    <property type="molecule type" value="Genomic_DNA"/>
</dbReference>
<gene>
    <name evidence="3" type="ORF">DGYR_LOCUS2397</name>
</gene>
<dbReference type="CDD" id="cd07987">
    <property type="entry name" value="LPLAT_MGAT-like"/>
    <property type="match status" value="1"/>
</dbReference>
<dbReference type="PANTHER" id="PTHR22753:SF14">
    <property type="entry name" value="MONOACYLGLYCEROL_DIACYLGLYCEROL O-ACYLTRANSFERASE"/>
    <property type="match status" value="1"/>
</dbReference>
<dbReference type="InterPro" id="IPR002123">
    <property type="entry name" value="Plipid/glycerol_acylTrfase"/>
</dbReference>
<evidence type="ECO:0000256" key="1">
    <source>
        <dbReference type="SAM" id="Phobius"/>
    </source>
</evidence>
<reference evidence="3 4" key="1">
    <citation type="submission" date="2020-08" db="EMBL/GenBank/DDBJ databases">
        <authorList>
            <person name="Hejnol A."/>
        </authorList>
    </citation>
    <scope>NUCLEOTIDE SEQUENCE [LARGE SCALE GENOMIC DNA]</scope>
</reference>
<sequence length="319" mass="36456">MSLIESTYEFFYNIIASSVDILYMQWLAWIVYPAILTFALPVGIMISVYISAIFLHIYKWRHHIKDVALLDKWKGAKHFLSVLWNAQGRIWHGYEVLGMEKIPDTGSALIILYHGAIPIDHYYLVANIFLNKNRTIWTVGDRFLFLIPGFKILMDVFRVLPGTVSRGVELLKSGNLLAIAPGGVREAYFSDEYYKVLWGQRIGFAKIAVEAKVPVIPVFTQNIREAVRAVKAGRSFMRRIYERTRLPIVPLYGVFPVKLKTIIGDAIPYEEGMTPEQLATKVKKGLENLILKNQKLPGNILRGMYERFFPVPVDMGKTS</sequence>
<feature type="domain" description="Phospholipid/glycerol acyltransferase" evidence="2">
    <location>
        <begin position="95"/>
        <end position="219"/>
    </location>
</feature>
<keyword evidence="1" id="KW-1133">Transmembrane helix</keyword>
<proteinExistence type="predicted"/>
<comment type="caution">
    <text evidence="3">The sequence shown here is derived from an EMBL/GenBank/DDBJ whole genome shotgun (WGS) entry which is preliminary data.</text>
</comment>
<dbReference type="AlphaFoldDB" id="A0A7I8VCN0"/>
<dbReference type="GO" id="GO:0016020">
    <property type="term" value="C:membrane"/>
    <property type="evidence" value="ECO:0007669"/>
    <property type="project" value="TreeGrafter"/>
</dbReference>
<keyword evidence="1" id="KW-0812">Transmembrane</keyword>
<evidence type="ECO:0000259" key="2">
    <source>
        <dbReference type="Pfam" id="PF01553"/>
    </source>
</evidence>
<protein>
    <submittedName>
        <fullName evidence="3">DgyrCDS2569</fullName>
    </submittedName>
</protein>
<feature type="transmembrane region" description="Helical" evidence="1">
    <location>
        <begin position="38"/>
        <end position="58"/>
    </location>
</feature>
<feature type="transmembrane region" description="Helical" evidence="1">
    <location>
        <begin position="12"/>
        <end position="32"/>
    </location>
</feature>
<dbReference type="Pfam" id="PF01553">
    <property type="entry name" value="Acyltransferase"/>
    <property type="match status" value="1"/>
</dbReference>